<dbReference type="PANTHER" id="PTHR43384">
    <property type="entry name" value="SEPTUM SITE-DETERMINING PROTEIN MIND HOMOLOG, CHLOROPLASTIC-RELATED"/>
    <property type="match status" value="1"/>
</dbReference>
<dbReference type="GO" id="GO:0016887">
    <property type="term" value="F:ATP hydrolysis activity"/>
    <property type="evidence" value="ECO:0007669"/>
    <property type="project" value="TreeGrafter"/>
</dbReference>
<gene>
    <name evidence="5" type="ORF">M1B34_16900</name>
    <name evidence="6" type="ORF">M1B35_00515</name>
</gene>
<dbReference type="InterPro" id="IPR050625">
    <property type="entry name" value="ParA/MinD_ATPase"/>
</dbReference>
<reference evidence="7 8" key="2">
    <citation type="journal article" date="2023" name="Plant Pathol.">
        <title>Dismantling and reorganizing Pseudomonas marginalis sensu#lato.</title>
        <authorList>
            <person name="Sawada H."/>
            <person name="Fujikawa T."/>
            <person name="Satou M."/>
        </authorList>
    </citation>
    <scope>NUCLEOTIDE SEQUENCE [LARGE SCALE GENOMIC DNA]</scope>
    <source>
        <strain evidence="5 7">MAFF 302030</strain>
        <strain evidence="6 8">MAFF 302046</strain>
    </source>
</reference>
<dbReference type="EMBL" id="JALQCX010000003">
    <property type="protein sequence ID" value="MCK9812666.1"/>
    <property type="molecule type" value="Genomic_DNA"/>
</dbReference>
<reference evidence="7 8" key="1">
    <citation type="journal article" date="2022" name="Int. J. Syst. Evol. Microbiol.">
        <title>Pseudomonas aegrilactucae sp. nov. and Pseudomonas morbosilactucae sp. nov., pathogens causing bacterial rot of lettuce in Japan.</title>
        <authorList>
            <person name="Sawada H."/>
            <person name="Fujikawa T."/>
            <person name="Satou M."/>
        </authorList>
    </citation>
    <scope>NUCLEOTIDE SEQUENCE [LARGE SCALE GENOMIC DNA]</scope>
    <source>
        <strain evidence="5 7">MAFF 302030</strain>
        <strain evidence="6 8">MAFF 302046</strain>
    </source>
</reference>
<accession>A0A9X1YW46</accession>
<dbReference type="PROSITE" id="PS50110">
    <property type="entry name" value="RESPONSE_REGULATORY"/>
    <property type="match status" value="1"/>
</dbReference>
<dbReference type="SUPFAM" id="SSF52172">
    <property type="entry name" value="CheY-like"/>
    <property type="match status" value="1"/>
</dbReference>
<evidence type="ECO:0000313" key="5">
    <source>
        <dbReference type="EMBL" id="MCK9799338.1"/>
    </source>
</evidence>
<comment type="caution">
    <text evidence="5">The sequence shown here is derived from an EMBL/GenBank/DDBJ whole genome shotgun (WGS) entry which is preliminary data.</text>
</comment>
<dbReference type="GO" id="GO:0000160">
    <property type="term" value="P:phosphorelay signal transduction system"/>
    <property type="evidence" value="ECO:0007669"/>
    <property type="project" value="InterPro"/>
</dbReference>
<evidence type="ECO:0000313" key="6">
    <source>
        <dbReference type="EMBL" id="MCK9812666.1"/>
    </source>
</evidence>
<dbReference type="Gene3D" id="3.40.50.2300">
    <property type="match status" value="1"/>
</dbReference>
<proteinExistence type="predicted"/>
<organism evidence="5 7">
    <name type="scientific">Pseudomonas morbosilactucae</name>
    <dbReference type="NCBI Taxonomy" id="2938197"/>
    <lineage>
        <taxon>Bacteria</taxon>
        <taxon>Pseudomonadati</taxon>
        <taxon>Pseudomonadota</taxon>
        <taxon>Gammaproteobacteria</taxon>
        <taxon>Pseudomonadales</taxon>
        <taxon>Pseudomonadaceae</taxon>
        <taxon>Pseudomonas</taxon>
    </lineage>
</organism>
<keyword evidence="2" id="KW-0067">ATP-binding</keyword>
<sequence length="410" mass="44298">MNDHSVPLSKTPGQLPELMLFASTAEQAKLYGEHLARLGYLAERALPGGIAAAIQWTRTHPVPALLLVDLDGEALPLQAINELNQSCDPACQIIALGSRQDVNLYRTLLHHGLFDYLIKPVPLDQLADTLTRAAGSEQEMPARTGRTIAVTGAAGGSGTSTVVSGLARLLSEQRHTHCAVVDFDRGNGDQALLLGYEGEAGLAAVLGSEEIDTRFLQRSMGQINERLFLLAQEAQLHAQPELSIEQLLNLGGNLCHMFNQVLWDLPAGRPQGALEVLANAQTRIILTDLNVQDARNTLRLLREIGDESSGQQLLLVANPSRQPQAGIVERRQFEDFVGRPFDLVLPHAGNALSQSLLRGPLRLDSTPGFQVALLELADLACGRQPDKRGTAPLSIINRLKHALGRSRSAA</sequence>
<keyword evidence="1" id="KW-0547">Nucleotide-binding</keyword>
<dbReference type="InterPro" id="IPR011006">
    <property type="entry name" value="CheY-like_superfamily"/>
</dbReference>
<dbReference type="Gene3D" id="3.40.50.300">
    <property type="entry name" value="P-loop containing nucleotide triphosphate hydrolases"/>
    <property type="match status" value="1"/>
</dbReference>
<dbReference type="InterPro" id="IPR027417">
    <property type="entry name" value="P-loop_NTPase"/>
</dbReference>
<dbReference type="AlphaFoldDB" id="A0A9X1YW46"/>
<dbReference type="GO" id="GO:0051782">
    <property type="term" value="P:negative regulation of cell division"/>
    <property type="evidence" value="ECO:0007669"/>
    <property type="project" value="TreeGrafter"/>
</dbReference>
<dbReference type="SUPFAM" id="SSF52540">
    <property type="entry name" value="P-loop containing nucleoside triphosphate hydrolases"/>
    <property type="match status" value="1"/>
</dbReference>
<dbReference type="EMBL" id="JALQCW010000039">
    <property type="protein sequence ID" value="MCK9799338.1"/>
    <property type="molecule type" value="Genomic_DNA"/>
</dbReference>
<keyword evidence="8" id="KW-1185">Reference proteome</keyword>
<protein>
    <recommendedName>
        <fullName evidence="4">Response regulatory domain-containing protein</fullName>
    </recommendedName>
</protein>
<dbReference type="PANTHER" id="PTHR43384:SF6">
    <property type="entry name" value="SEPTUM SITE-DETERMINING PROTEIN MIND HOMOLOG, CHLOROPLASTIC"/>
    <property type="match status" value="1"/>
</dbReference>
<dbReference type="Proteomes" id="UP001155059">
    <property type="component" value="Unassembled WGS sequence"/>
</dbReference>
<dbReference type="GO" id="GO:0009898">
    <property type="term" value="C:cytoplasmic side of plasma membrane"/>
    <property type="evidence" value="ECO:0007669"/>
    <property type="project" value="TreeGrafter"/>
</dbReference>
<feature type="domain" description="Response regulatory" evidence="4">
    <location>
        <begin position="17"/>
        <end position="134"/>
    </location>
</feature>
<evidence type="ECO:0000313" key="8">
    <source>
        <dbReference type="Proteomes" id="UP001155163"/>
    </source>
</evidence>
<evidence type="ECO:0000256" key="2">
    <source>
        <dbReference type="ARBA" id="ARBA00022840"/>
    </source>
</evidence>
<evidence type="ECO:0000259" key="4">
    <source>
        <dbReference type="PROSITE" id="PS50110"/>
    </source>
</evidence>
<dbReference type="RefSeq" id="WP_268260900.1">
    <property type="nucleotide sequence ID" value="NZ_JALQCW010000039.1"/>
</dbReference>
<name>A0A9X1YW46_9PSED</name>
<dbReference type="InterPro" id="IPR001789">
    <property type="entry name" value="Sig_transdc_resp-reg_receiver"/>
</dbReference>
<evidence type="ECO:0000256" key="1">
    <source>
        <dbReference type="ARBA" id="ARBA00022741"/>
    </source>
</evidence>
<evidence type="ECO:0000313" key="7">
    <source>
        <dbReference type="Proteomes" id="UP001155059"/>
    </source>
</evidence>
<feature type="modified residue" description="4-aspartylphosphate" evidence="3">
    <location>
        <position position="69"/>
    </location>
</feature>
<dbReference type="Proteomes" id="UP001155163">
    <property type="component" value="Unassembled WGS sequence"/>
</dbReference>
<dbReference type="GO" id="GO:0005829">
    <property type="term" value="C:cytosol"/>
    <property type="evidence" value="ECO:0007669"/>
    <property type="project" value="TreeGrafter"/>
</dbReference>
<evidence type="ECO:0000256" key="3">
    <source>
        <dbReference type="PROSITE-ProRule" id="PRU00169"/>
    </source>
</evidence>
<keyword evidence="3" id="KW-0597">Phosphoprotein</keyword>
<dbReference type="GO" id="GO:0005524">
    <property type="term" value="F:ATP binding"/>
    <property type="evidence" value="ECO:0007669"/>
    <property type="project" value="UniProtKB-KW"/>
</dbReference>